<evidence type="ECO:0000313" key="3">
    <source>
        <dbReference type="Proteomes" id="UP000253501"/>
    </source>
</evidence>
<feature type="compositionally biased region" description="Basic residues" evidence="1">
    <location>
        <begin position="32"/>
        <end position="46"/>
    </location>
</feature>
<reference evidence="2 3" key="1">
    <citation type="submission" date="2018-04" db="EMBL/GenBank/DDBJ databases">
        <title>Cupriavidus necator CR12 genome sequencing and assembly.</title>
        <authorList>
            <person name="Ben Fekih I."/>
            <person name="Mazhar H.S."/>
            <person name="Bello S.K."/>
            <person name="Rensing C."/>
        </authorList>
    </citation>
    <scope>NUCLEOTIDE SEQUENCE [LARGE SCALE GENOMIC DNA]</scope>
    <source>
        <strain evidence="2 3">CR12</strain>
    </source>
</reference>
<organism evidence="2 3">
    <name type="scientific">Cupriavidus necator</name>
    <name type="common">Alcaligenes eutrophus</name>
    <name type="synonym">Ralstonia eutropha</name>
    <dbReference type="NCBI Taxonomy" id="106590"/>
    <lineage>
        <taxon>Bacteria</taxon>
        <taxon>Pseudomonadati</taxon>
        <taxon>Pseudomonadota</taxon>
        <taxon>Betaproteobacteria</taxon>
        <taxon>Burkholderiales</taxon>
        <taxon>Burkholderiaceae</taxon>
        <taxon>Cupriavidus</taxon>
    </lineage>
</organism>
<dbReference type="Proteomes" id="UP000253501">
    <property type="component" value="Unassembled WGS sequence"/>
</dbReference>
<comment type="caution">
    <text evidence="2">The sequence shown here is derived from an EMBL/GenBank/DDBJ whole genome shotgun (WGS) entry which is preliminary data.</text>
</comment>
<proteinExistence type="predicted"/>
<evidence type="ECO:0000313" key="2">
    <source>
        <dbReference type="EMBL" id="RCJ08522.1"/>
    </source>
</evidence>
<protein>
    <submittedName>
        <fullName evidence="2">Uncharacterized protein</fullName>
    </submittedName>
</protein>
<dbReference type="EMBL" id="QDHA01000023">
    <property type="protein sequence ID" value="RCJ08522.1"/>
    <property type="molecule type" value="Genomic_DNA"/>
</dbReference>
<name>A0A367PKT8_CUPNE</name>
<accession>A0A367PKT8</accession>
<dbReference type="AlphaFoldDB" id="A0A367PKT8"/>
<sequence length="76" mass="8226">MSGLIDWELRCNLRGQACHRSCATAAASCARGRHRPGRRVQRHAGRPTRLPSSGRLTGRGRRGRSATAGEPGRCGF</sequence>
<evidence type="ECO:0000256" key="1">
    <source>
        <dbReference type="SAM" id="MobiDB-lite"/>
    </source>
</evidence>
<feature type="region of interest" description="Disordered" evidence="1">
    <location>
        <begin position="32"/>
        <end position="76"/>
    </location>
</feature>
<gene>
    <name evidence="2" type="ORF">DDK22_09740</name>
</gene>